<dbReference type="GO" id="GO:0036220">
    <property type="term" value="F:ITP diphosphatase activity"/>
    <property type="evidence" value="ECO:0007669"/>
    <property type="project" value="UniProtKB-EC"/>
</dbReference>
<evidence type="ECO:0000256" key="5">
    <source>
        <dbReference type="ARBA" id="ARBA00022741"/>
    </source>
</evidence>
<dbReference type="PANTHER" id="PTHR11067:SF9">
    <property type="entry name" value="INOSINE TRIPHOSPHATE PYROPHOSPHATASE"/>
    <property type="match status" value="1"/>
</dbReference>
<dbReference type="GO" id="GO:0036222">
    <property type="term" value="F:XTP diphosphatase activity"/>
    <property type="evidence" value="ECO:0007669"/>
    <property type="project" value="UniProtKB-ARBA"/>
</dbReference>
<comment type="subunit">
    <text evidence="3">Homodimer.</text>
</comment>
<dbReference type="GO" id="GO:0009146">
    <property type="term" value="P:purine nucleoside triphosphate catabolic process"/>
    <property type="evidence" value="ECO:0007669"/>
    <property type="project" value="UniProtKB-ARBA"/>
</dbReference>
<dbReference type="EMBL" id="BK032510">
    <property type="protein sequence ID" value="DAF43627.1"/>
    <property type="molecule type" value="Genomic_DNA"/>
</dbReference>
<dbReference type="GO" id="GO:0000166">
    <property type="term" value="F:nucleotide binding"/>
    <property type="evidence" value="ECO:0007669"/>
    <property type="project" value="UniProtKB-KW"/>
</dbReference>
<keyword evidence="5" id="KW-0547">Nucleotide-binding</keyword>
<evidence type="ECO:0000256" key="4">
    <source>
        <dbReference type="ARBA" id="ARBA00022723"/>
    </source>
</evidence>
<keyword evidence="6" id="KW-0378">Hydrolase</keyword>
<comment type="catalytic activity">
    <reaction evidence="9">
        <text>dITP + H2O = dIMP + diphosphate + H(+)</text>
        <dbReference type="Rhea" id="RHEA:28342"/>
        <dbReference type="ChEBI" id="CHEBI:15377"/>
        <dbReference type="ChEBI" id="CHEBI:15378"/>
        <dbReference type="ChEBI" id="CHEBI:33019"/>
        <dbReference type="ChEBI" id="CHEBI:61194"/>
        <dbReference type="ChEBI" id="CHEBI:61382"/>
        <dbReference type="EC" id="3.6.1.66"/>
    </reaction>
</comment>
<dbReference type="Pfam" id="PF01725">
    <property type="entry name" value="Ham1p_like"/>
    <property type="match status" value="1"/>
</dbReference>
<proteinExistence type="inferred from homology"/>
<comment type="cofactor">
    <cofactor evidence="1">
        <name>Mg(2+)</name>
        <dbReference type="ChEBI" id="CHEBI:18420"/>
    </cofactor>
</comment>
<evidence type="ECO:0000256" key="2">
    <source>
        <dbReference type="ARBA" id="ARBA00008023"/>
    </source>
</evidence>
<evidence type="ECO:0000313" key="17">
    <source>
        <dbReference type="EMBL" id="DAF43627.1"/>
    </source>
</evidence>
<keyword evidence="4" id="KW-0479">Metal-binding</keyword>
<dbReference type="PANTHER" id="PTHR11067">
    <property type="entry name" value="INOSINE TRIPHOSPHATE PYROPHOSPHATASE/HAM1 PROTEIN"/>
    <property type="match status" value="1"/>
</dbReference>
<dbReference type="InterPro" id="IPR029001">
    <property type="entry name" value="ITPase-like_fam"/>
</dbReference>
<evidence type="ECO:0000256" key="3">
    <source>
        <dbReference type="ARBA" id="ARBA00011738"/>
    </source>
</evidence>
<dbReference type="GO" id="GO:0017111">
    <property type="term" value="F:ribonucleoside triphosphate phosphatase activity"/>
    <property type="evidence" value="ECO:0007669"/>
    <property type="project" value="InterPro"/>
</dbReference>
<dbReference type="FunFam" id="3.90.950.10:FF:000001">
    <property type="entry name" value="dITP/XTP pyrophosphatase"/>
    <property type="match status" value="1"/>
</dbReference>
<dbReference type="SUPFAM" id="SSF52972">
    <property type="entry name" value="ITPase-like"/>
    <property type="match status" value="1"/>
</dbReference>
<dbReference type="CDD" id="cd00515">
    <property type="entry name" value="HAM1"/>
    <property type="match status" value="1"/>
</dbReference>
<evidence type="ECO:0000256" key="16">
    <source>
        <dbReference type="ARBA" id="ARBA00083635"/>
    </source>
</evidence>
<dbReference type="GO" id="GO:0035870">
    <property type="term" value="F:dITP diphosphatase activity"/>
    <property type="evidence" value="ECO:0007669"/>
    <property type="project" value="UniProtKB-ARBA"/>
</dbReference>
<dbReference type="InterPro" id="IPR002637">
    <property type="entry name" value="RdgB/HAM1"/>
</dbReference>
<organism evidence="17">
    <name type="scientific">Myoviridae sp. ctNQV2</name>
    <dbReference type="NCBI Taxonomy" id="2827683"/>
    <lineage>
        <taxon>Viruses</taxon>
        <taxon>Duplodnaviria</taxon>
        <taxon>Heunggongvirae</taxon>
        <taxon>Uroviricota</taxon>
        <taxon>Caudoviricetes</taxon>
    </lineage>
</organism>
<sequence>MNKIKIVFASHNKHKIDEIKQILGDRFEITSLTDLGVTEEIPETGNSYFENANIKASYVYNKFGLNCFADDSGIEFSGLLGEPGIFSARWAGENATGEDLVEKSLKLLGDSLNRSAMQLTTIVAYIDGEMHMFNGSLSGFITYQPFGCNGFAYDKIFVPNNCEKTLAEMTNEEKNVISHRGIAVRKLKEFLLNKIC</sequence>
<keyword evidence="8" id="KW-0546">Nucleotide metabolism</keyword>
<dbReference type="NCBIfam" id="TIGR00042">
    <property type="entry name" value="RdgB/HAM1 family non-canonical purine NTP pyrophosphatase"/>
    <property type="match status" value="1"/>
</dbReference>
<evidence type="ECO:0000256" key="11">
    <source>
        <dbReference type="ARBA" id="ARBA00066468"/>
    </source>
</evidence>
<comment type="catalytic activity">
    <reaction evidence="10">
        <text>XTP + H2O = XMP + diphosphate + H(+)</text>
        <dbReference type="Rhea" id="RHEA:28610"/>
        <dbReference type="ChEBI" id="CHEBI:15377"/>
        <dbReference type="ChEBI" id="CHEBI:15378"/>
        <dbReference type="ChEBI" id="CHEBI:33019"/>
        <dbReference type="ChEBI" id="CHEBI:57464"/>
        <dbReference type="ChEBI" id="CHEBI:61314"/>
        <dbReference type="EC" id="3.6.1.66"/>
    </reaction>
</comment>
<evidence type="ECO:0000256" key="9">
    <source>
        <dbReference type="ARBA" id="ARBA00051875"/>
    </source>
</evidence>
<reference evidence="17" key="1">
    <citation type="journal article" date="2021" name="Proc. Natl. Acad. Sci. U.S.A.">
        <title>A Catalog of Tens of Thousands of Viruses from Human Metagenomes Reveals Hidden Associations with Chronic Diseases.</title>
        <authorList>
            <person name="Tisza M.J."/>
            <person name="Buck C.B."/>
        </authorList>
    </citation>
    <scope>NUCLEOTIDE SEQUENCE</scope>
    <source>
        <strain evidence="17">CtNQV2</strain>
    </source>
</reference>
<evidence type="ECO:0000256" key="12">
    <source>
        <dbReference type="ARBA" id="ARBA00071289"/>
    </source>
</evidence>
<evidence type="ECO:0000256" key="10">
    <source>
        <dbReference type="ARBA" id="ARBA00052017"/>
    </source>
</evidence>
<dbReference type="GO" id="GO:0046872">
    <property type="term" value="F:metal ion binding"/>
    <property type="evidence" value="ECO:0007669"/>
    <property type="project" value="UniProtKB-KW"/>
</dbReference>
<comment type="similarity">
    <text evidence="2">Belongs to the HAM1 NTPase family.</text>
</comment>
<accession>A0A8S5RYN7</accession>
<dbReference type="EC" id="3.6.1.66" evidence="11"/>
<protein>
    <recommendedName>
        <fullName evidence="12">dITP/XTP pyrophosphatase</fullName>
        <ecNumber evidence="11">3.6.1.66</ecNumber>
    </recommendedName>
    <alternativeName>
        <fullName evidence="13">Non-canonical purine NTP pyrophosphatase</fullName>
    </alternativeName>
    <alternativeName>
        <fullName evidence="14">Non-standard purine NTP pyrophosphatase</fullName>
    </alternativeName>
    <alternativeName>
        <fullName evidence="16">Nucleoside-triphosphate diphosphatase</fullName>
    </alternativeName>
    <alternativeName>
        <fullName evidence="15">Nucleoside-triphosphate pyrophosphatase</fullName>
    </alternativeName>
</protein>
<dbReference type="GO" id="GO:0009117">
    <property type="term" value="P:nucleotide metabolic process"/>
    <property type="evidence" value="ECO:0007669"/>
    <property type="project" value="UniProtKB-KW"/>
</dbReference>
<evidence type="ECO:0000256" key="1">
    <source>
        <dbReference type="ARBA" id="ARBA00001946"/>
    </source>
</evidence>
<keyword evidence="7" id="KW-0460">Magnesium</keyword>
<evidence type="ECO:0000256" key="8">
    <source>
        <dbReference type="ARBA" id="ARBA00023080"/>
    </source>
</evidence>
<evidence type="ECO:0000256" key="7">
    <source>
        <dbReference type="ARBA" id="ARBA00022842"/>
    </source>
</evidence>
<evidence type="ECO:0000256" key="6">
    <source>
        <dbReference type="ARBA" id="ARBA00022801"/>
    </source>
</evidence>
<dbReference type="InterPro" id="IPR020922">
    <property type="entry name" value="dITP/XTP_pyrophosphatase"/>
</dbReference>
<dbReference type="Gene3D" id="3.90.950.10">
    <property type="match status" value="1"/>
</dbReference>
<evidence type="ECO:0000256" key="15">
    <source>
        <dbReference type="ARBA" id="ARBA00083186"/>
    </source>
</evidence>
<evidence type="ECO:0000256" key="13">
    <source>
        <dbReference type="ARBA" id="ARBA00075987"/>
    </source>
</evidence>
<evidence type="ECO:0000256" key="14">
    <source>
        <dbReference type="ARBA" id="ARBA00078805"/>
    </source>
</evidence>
<dbReference type="HAMAP" id="MF_01405">
    <property type="entry name" value="Non_canon_purine_NTPase"/>
    <property type="match status" value="1"/>
</dbReference>
<name>A0A8S5RYN7_9CAUD</name>